<feature type="domain" description="WGR" evidence="1">
    <location>
        <begin position="1"/>
        <end position="79"/>
    </location>
</feature>
<dbReference type="EMBL" id="JAHLFU010000187">
    <property type="protein sequence ID" value="MBU3853914.1"/>
    <property type="molecule type" value="Genomic_DNA"/>
</dbReference>
<dbReference type="InterPro" id="IPR049809">
    <property type="entry name" value="YehF/YfeS-like_WGR"/>
</dbReference>
<evidence type="ECO:0000313" key="2">
    <source>
        <dbReference type="EMBL" id="MBU3853914.1"/>
    </source>
</evidence>
<dbReference type="SMART" id="SM00773">
    <property type="entry name" value="WGR"/>
    <property type="match status" value="1"/>
</dbReference>
<evidence type="ECO:0000259" key="1">
    <source>
        <dbReference type="PROSITE" id="PS51977"/>
    </source>
</evidence>
<dbReference type="PANTHER" id="PTHR30634:SF13">
    <property type="entry name" value="PROTEIN YEHF"/>
    <property type="match status" value="1"/>
</dbReference>
<dbReference type="InterPro" id="IPR008893">
    <property type="entry name" value="WGR_domain"/>
</dbReference>
<dbReference type="SUPFAM" id="SSF142921">
    <property type="entry name" value="WGR domain-like"/>
    <property type="match status" value="1"/>
</dbReference>
<reference evidence="2" key="1">
    <citation type="journal article" date="2021" name="PeerJ">
        <title>Extensive microbial diversity within the chicken gut microbiome revealed by metagenomics and culture.</title>
        <authorList>
            <person name="Gilroy R."/>
            <person name="Ravi A."/>
            <person name="Getino M."/>
            <person name="Pursley I."/>
            <person name="Horton D.L."/>
            <person name="Alikhan N.F."/>
            <person name="Baker D."/>
            <person name="Gharbi K."/>
            <person name="Hall N."/>
            <person name="Watson M."/>
            <person name="Adriaenssens E.M."/>
            <person name="Foster-Nyarko E."/>
            <person name="Jarju S."/>
            <person name="Secka A."/>
            <person name="Antonio M."/>
            <person name="Oren A."/>
            <person name="Chaudhuri R.R."/>
            <person name="La Ragione R."/>
            <person name="Hildebrand F."/>
            <person name="Pallen M.J."/>
        </authorList>
    </citation>
    <scope>NUCLEOTIDE SEQUENCE</scope>
    <source>
        <strain evidence="2">G3-2149</strain>
    </source>
</reference>
<accession>A0A9E2L783</accession>
<dbReference type="Proteomes" id="UP000823865">
    <property type="component" value="Unassembled WGS sequence"/>
</dbReference>
<name>A0A9E2L783_9BACT</name>
<dbReference type="PANTHER" id="PTHR30634">
    <property type="entry name" value="OUTER MEMBRANE LOLAB LIPOPROTEIN INSERTION APPARATUS"/>
    <property type="match status" value="1"/>
</dbReference>
<dbReference type="PROSITE" id="PS51977">
    <property type="entry name" value="WGR"/>
    <property type="match status" value="1"/>
</dbReference>
<dbReference type="Pfam" id="PF05406">
    <property type="entry name" value="WGR"/>
    <property type="match status" value="1"/>
</dbReference>
<evidence type="ECO:0000313" key="3">
    <source>
        <dbReference type="Proteomes" id="UP000823865"/>
    </source>
</evidence>
<reference evidence="2" key="2">
    <citation type="submission" date="2021-04" db="EMBL/GenBank/DDBJ databases">
        <authorList>
            <person name="Gilroy R."/>
        </authorList>
    </citation>
    <scope>NUCLEOTIDE SEQUENCE</scope>
    <source>
        <strain evidence="2">G3-2149</strain>
    </source>
</reference>
<sequence length="256" mass="30077">MMKEALLFQDDKSNKFWRVETDGAYMVTNWGKNGTNGRWQLTEFDSDEECEKEAAKLVSSKKKKGYAVIPDFDYDEHVYFDCDEYGPHPLTSHPIFREYFSNDLYYDCGDEEAPFGSDEGSDTLAFLQEQYSPKLDFANFPKKLIEKDWEMTYLEPDDSQTDEQLKEQVNKEIDGLSGEQQVLMSDQIILATAFGQIKMTGKLSKELLKLAYASLNRWERLYRLVWDWTEENPPYNILAMRLDLQRFEKEHPEKII</sequence>
<comment type="caution">
    <text evidence="2">The sequence shown here is derived from an EMBL/GenBank/DDBJ whole genome shotgun (WGS) entry which is preliminary data.</text>
</comment>
<dbReference type="InterPro" id="IPR050458">
    <property type="entry name" value="LolB"/>
</dbReference>
<proteinExistence type="predicted"/>
<organism evidence="2 3">
    <name type="scientific">Candidatus Paraprevotella stercoravium</name>
    <dbReference type="NCBI Taxonomy" id="2838725"/>
    <lineage>
        <taxon>Bacteria</taxon>
        <taxon>Pseudomonadati</taxon>
        <taxon>Bacteroidota</taxon>
        <taxon>Bacteroidia</taxon>
        <taxon>Bacteroidales</taxon>
        <taxon>Prevotellaceae</taxon>
        <taxon>Paraprevotella</taxon>
    </lineage>
</organism>
<dbReference type="CDD" id="cd07996">
    <property type="entry name" value="WGR_MMR_like"/>
    <property type="match status" value="1"/>
</dbReference>
<dbReference type="InterPro" id="IPR036930">
    <property type="entry name" value="WGR_dom_sf"/>
</dbReference>
<dbReference type="AlphaFoldDB" id="A0A9E2L783"/>
<protein>
    <submittedName>
        <fullName evidence="2">WGR domain-containing protein</fullName>
    </submittedName>
</protein>
<dbReference type="Gene3D" id="2.20.140.10">
    <property type="entry name" value="WGR domain"/>
    <property type="match status" value="1"/>
</dbReference>
<gene>
    <name evidence="2" type="ORF">H9789_08910</name>
</gene>